<dbReference type="InterPro" id="IPR016443">
    <property type="entry name" value="RNA3'_term_phos_cyc_type_2"/>
</dbReference>
<evidence type="ECO:0000313" key="7">
    <source>
        <dbReference type="EMBL" id="KAL0640561.1"/>
    </source>
</evidence>
<sequence length="398" mass="42384">MTTTTPPLRFTTHASLRRRLILATLTGSPLHISQIRSNSLKPGLTPYEFSLLRLLDALTNGSLIEISLTGTSFLYKPGLITGNNGKQLRHTLPENCSRGVTYYLEVLALLAPFSKSAFSIVLDGGVITSATDDDYSIDTFRTALLPLFAHFDISRTLEIRILARSSGPIGAGEVHFIHANQVRLPKTLHLQTPGRVKRIRGVAYVTGVSAGNNARMIEAARGVLNRFLADVYIYSDVKTPQIVPMDYGKEGAMERAGANQKGRAGGRTKKTGVGFGLSLVAETGTGVVYASDAYAAPSEPAEDVGRRAAHALLEEIRIGGAVGRVGATTMLTMMMMGVEGDVGRVVIGKEVIGDEFVGACRDLKGFFGAEIAIRDGDAGNLVVTIVGRGVGNVGRKVA</sequence>
<evidence type="ECO:0000256" key="2">
    <source>
        <dbReference type="ARBA" id="ARBA00007089"/>
    </source>
</evidence>
<proteinExistence type="inferred from homology"/>
<dbReference type="PANTHER" id="PTHR11096:SF1">
    <property type="entry name" value="RNA 3'-TERMINAL PHOSPHATE CYCLASE-LIKE PROTEIN"/>
    <property type="match status" value="1"/>
</dbReference>
<evidence type="ECO:0008006" key="9">
    <source>
        <dbReference type="Google" id="ProtNLM"/>
    </source>
</evidence>
<dbReference type="InterPro" id="IPR000228">
    <property type="entry name" value="RNA3'_term_phos_cyc"/>
</dbReference>
<comment type="similarity">
    <text evidence="2">Belongs to the RNA 3'-terminal cyclase family. Type 2 subfamily.</text>
</comment>
<dbReference type="Pfam" id="PF05189">
    <property type="entry name" value="RTC_insert"/>
    <property type="match status" value="1"/>
</dbReference>
<keyword evidence="8" id="KW-1185">Reference proteome</keyword>
<evidence type="ECO:0000313" key="8">
    <source>
        <dbReference type="Proteomes" id="UP001447188"/>
    </source>
</evidence>
<evidence type="ECO:0000259" key="6">
    <source>
        <dbReference type="Pfam" id="PF05189"/>
    </source>
</evidence>
<evidence type="ECO:0000256" key="4">
    <source>
        <dbReference type="ARBA" id="ARBA00023242"/>
    </source>
</evidence>
<dbReference type="Gene3D" id="3.65.10.20">
    <property type="entry name" value="RNA 3'-terminal phosphate cyclase domain"/>
    <property type="match status" value="1"/>
</dbReference>
<name>A0ABR3GX88_9PEZI</name>
<evidence type="ECO:0000256" key="3">
    <source>
        <dbReference type="ARBA" id="ARBA00022517"/>
    </source>
</evidence>
<feature type="domain" description="RNA 3'-terminal phosphate cyclase insert" evidence="6">
    <location>
        <begin position="192"/>
        <end position="317"/>
    </location>
</feature>
<gene>
    <name evidence="7" type="ORF">Q9L58_000225</name>
</gene>
<dbReference type="Pfam" id="PF01137">
    <property type="entry name" value="RTC"/>
    <property type="match status" value="1"/>
</dbReference>
<dbReference type="InterPro" id="IPR036553">
    <property type="entry name" value="RPTC_insert"/>
</dbReference>
<evidence type="ECO:0000256" key="1">
    <source>
        <dbReference type="ARBA" id="ARBA00004604"/>
    </source>
</evidence>
<comment type="caution">
    <text evidence="7">The sequence shown here is derived from an EMBL/GenBank/DDBJ whole genome shotgun (WGS) entry which is preliminary data.</text>
</comment>
<dbReference type="Proteomes" id="UP001447188">
    <property type="component" value="Unassembled WGS sequence"/>
</dbReference>
<evidence type="ECO:0000259" key="5">
    <source>
        <dbReference type="Pfam" id="PF01137"/>
    </source>
</evidence>
<protein>
    <recommendedName>
        <fullName evidence="9">RNA 3'-terminal phosphate cyclase-like protein</fullName>
    </recommendedName>
</protein>
<dbReference type="InterPro" id="IPR037136">
    <property type="entry name" value="RNA3'_phos_cyclase_dom_sf"/>
</dbReference>
<dbReference type="NCBIfam" id="TIGR03400">
    <property type="entry name" value="18S_RNA_Rcl1p"/>
    <property type="match status" value="1"/>
</dbReference>
<keyword evidence="3" id="KW-0690">Ribosome biogenesis</keyword>
<dbReference type="PANTHER" id="PTHR11096">
    <property type="entry name" value="RNA 3' TERMINAL PHOSPHATE CYCLASE"/>
    <property type="match status" value="1"/>
</dbReference>
<dbReference type="Gene3D" id="3.30.360.20">
    <property type="entry name" value="RNA 3'-terminal phosphate cyclase, insert domain"/>
    <property type="match status" value="1"/>
</dbReference>
<dbReference type="InterPro" id="IPR013792">
    <property type="entry name" value="RNA3'P_cycl/enolpyr_Trfase_a/b"/>
</dbReference>
<dbReference type="InterPro" id="IPR023797">
    <property type="entry name" value="RNA3'_phos_cyclase_dom"/>
</dbReference>
<reference evidence="7 8" key="1">
    <citation type="submission" date="2024-02" db="EMBL/GenBank/DDBJ databases">
        <title>Discinaceae phylogenomics.</title>
        <authorList>
            <person name="Dirks A.C."/>
            <person name="James T.Y."/>
        </authorList>
    </citation>
    <scope>NUCLEOTIDE SEQUENCE [LARGE SCALE GENOMIC DNA]</scope>
    <source>
        <strain evidence="7 8">ACD0624</strain>
    </source>
</reference>
<comment type="subcellular location">
    <subcellularLocation>
        <location evidence="1">Nucleus</location>
        <location evidence="1">Nucleolus</location>
    </subcellularLocation>
</comment>
<keyword evidence="4" id="KW-0539">Nucleus</keyword>
<feature type="domain" description="RNA 3'-terminal phosphate cyclase" evidence="5">
    <location>
        <begin position="11"/>
        <end position="373"/>
    </location>
</feature>
<accession>A0ABR3GX88</accession>
<dbReference type="EMBL" id="JBBBZM010000002">
    <property type="protein sequence ID" value="KAL0640561.1"/>
    <property type="molecule type" value="Genomic_DNA"/>
</dbReference>
<dbReference type="SUPFAM" id="SSF55205">
    <property type="entry name" value="EPT/RTPC-like"/>
    <property type="match status" value="1"/>
</dbReference>
<dbReference type="InterPro" id="IPR013791">
    <property type="entry name" value="RNA3'-term_phos_cycl_insert"/>
</dbReference>
<organism evidence="7 8">
    <name type="scientific">Discina gigas</name>
    <dbReference type="NCBI Taxonomy" id="1032678"/>
    <lineage>
        <taxon>Eukaryota</taxon>
        <taxon>Fungi</taxon>
        <taxon>Dikarya</taxon>
        <taxon>Ascomycota</taxon>
        <taxon>Pezizomycotina</taxon>
        <taxon>Pezizomycetes</taxon>
        <taxon>Pezizales</taxon>
        <taxon>Discinaceae</taxon>
        <taxon>Discina</taxon>
    </lineage>
</organism>